<dbReference type="InterPro" id="IPR019776">
    <property type="entry name" value="Flagellar_basal_body_rod_CS"/>
</dbReference>
<keyword evidence="11" id="KW-0966">Cell projection</keyword>
<name>A0A5C6Q4A3_9GAMM</name>
<feature type="domain" description="Flagellar basal body rod protein N-terminal" evidence="7">
    <location>
        <begin position="7"/>
        <end position="35"/>
    </location>
</feature>
<evidence type="ECO:0000259" key="8">
    <source>
        <dbReference type="Pfam" id="PF06429"/>
    </source>
</evidence>
<comment type="similarity">
    <text evidence="3">Belongs to the flagella basal body rod proteins family.</text>
</comment>
<evidence type="ECO:0000256" key="6">
    <source>
        <dbReference type="ARBA" id="ARBA00023143"/>
    </source>
</evidence>
<dbReference type="GO" id="GO:0005576">
    <property type="term" value="C:extracellular region"/>
    <property type="evidence" value="ECO:0007669"/>
    <property type="project" value="UniProtKB-SubCell"/>
</dbReference>
<dbReference type="PROSITE" id="PS00588">
    <property type="entry name" value="FLAGELLA_BB_ROD"/>
    <property type="match status" value="1"/>
</dbReference>
<dbReference type="Pfam" id="PF00460">
    <property type="entry name" value="Flg_bb_rod"/>
    <property type="match status" value="1"/>
</dbReference>
<gene>
    <name evidence="11" type="primary">flgK</name>
    <name evidence="10" type="ORF">ESZ26_07585</name>
    <name evidence="11" type="ORF">ESZ27_16065</name>
</gene>
<organism evidence="11 13">
    <name type="scientific">Colwellia hornerae</name>
    <dbReference type="NCBI Taxonomy" id="89402"/>
    <lineage>
        <taxon>Bacteria</taxon>
        <taxon>Pseudomonadati</taxon>
        <taxon>Pseudomonadota</taxon>
        <taxon>Gammaproteobacteria</taxon>
        <taxon>Alteromonadales</taxon>
        <taxon>Colwelliaceae</taxon>
        <taxon>Colwellia</taxon>
    </lineage>
</organism>
<dbReference type="InterPro" id="IPR001444">
    <property type="entry name" value="Flag_bb_rod_N"/>
</dbReference>
<dbReference type="Proteomes" id="UP000321525">
    <property type="component" value="Unassembled WGS sequence"/>
</dbReference>
<accession>A0A5C6Q4A3</accession>
<reference evidence="11 13" key="1">
    <citation type="submission" date="2019-07" db="EMBL/GenBank/DDBJ databases">
        <title>Genomes of sea-ice associated Colwellia species.</title>
        <authorList>
            <person name="Bowman J.P."/>
        </authorList>
    </citation>
    <scope>NUCLEOTIDE SEQUENCE [LARGE SCALE GENOMIC DNA]</scope>
    <source>
        <strain evidence="10 12">ACAM 607</strain>
        <strain evidence="11 13">IC036</strain>
    </source>
</reference>
<dbReference type="AlphaFoldDB" id="A0A5C6Q4A3"/>
<dbReference type="RefSeq" id="WP_146799139.1">
    <property type="nucleotide sequence ID" value="NZ_VOLP01000009.1"/>
</dbReference>
<evidence type="ECO:0000313" key="10">
    <source>
        <dbReference type="EMBL" id="TWX60913.1"/>
    </source>
</evidence>
<keyword evidence="12" id="KW-1185">Reference proteome</keyword>
<dbReference type="GO" id="GO:0009424">
    <property type="term" value="C:bacterial-type flagellum hook"/>
    <property type="evidence" value="ECO:0007669"/>
    <property type="project" value="InterPro"/>
</dbReference>
<protein>
    <recommendedName>
        <fullName evidence="4">Flagellar hook-associated protein 1</fullName>
    </recommendedName>
</protein>
<evidence type="ECO:0000256" key="5">
    <source>
        <dbReference type="ARBA" id="ARBA00022525"/>
    </source>
</evidence>
<dbReference type="EMBL" id="VOLQ01000040">
    <property type="protein sequence ID" value="TWX63650.1"/>
    <property type="molecule type" value="Genomic_DNA"/>
</dbReference>
<dbReference type="Pfam" id="PF06429">
    <property type="entry name" value="Flg_bbr_C"/>
    <property type="match status" value="1"/>
</dbReference>
<dbReference type="NCBIfam" id="TIGR02492">
    <property type="entry name" value="flgK_ends"/>
    <property type="match status" value="1"/>
</dbReference>
<evidence type="ECO:0000259" key="7">
    <source>
        <dbReference type="Pfam" id="PF00460"/>
    </source>
</evidence>
<keyword evidence="5" id="KW-0964">Secreted</keyword>
<evidence type="ECO:0000256" key="4">
    <source>
        <dbReference type="ARBA" id="ARBA00016244"/>
    </source>
</evidence>
<evidence type="ECO:0000256" key="1">
    <source>
        <dbReference type="ARBA" id="ARBA00004365"/>
    </source>
</evidence>
<proteinExistence type="inferred from homology"/>
<dbReference type="Pfam" id="PF22638">
    <property type="entry name" value="FlgK_D1"/>
    <property type="match status" value="1"/>
</dbReference>
<dbReference type="InterPro" id="IPR010930">
    <property type="entry name" value="Flg_bb/hook_C_dom"/>
</dbReference>
<dbReference type="SUPFAM" id="SSF64518">
    <property type="entry name" value="Phase 1 flagellin"/>
    <property type="match status" value="1"/>
</dbReference>
<dbReference type="GO" id="GO:0044780">
    <property type="term" value="P:bacterial-type flagellum assembly"/>
    <property type="evidence" value="ECO:0007669"/>
    <property type="project" value="InterPro"/>
</dbReference>
<comment type="subcellular location">
    <subcellularLocation>
        <location evidence="1">Bacterial flagellum</location>
    </subcellularLocation>
    <subcellularLocation>
        <location evidence="2">Secreted</location>
    </subcellularLocation>
</comment>
<evidence type="ECO:0000259" key="9">
    <source>
        <dbReference type="Pfam" id="PF22638"/>
    </source>
</evidence>
<keyword evidence="11" id="KW-0282">Flagellum</keyword>
<dbReference type="PANTHER" id="PTHR30033:SF1">
    <property type="entry name" value="FLAGELLAR HOOK-ASSOCIATED PROTEIN 1"/>
    <property type="match status" value="1"/>
</dbReference>
<dbReference type="PRINTS" id="PR01005">
    <property type="entry name" value="FLGHOOKAP1"/>
</dbReference>
<keyword evidence="11" id="KW-0969">Cilium</keyword>
<evidence type="ECO:0000256" key="3">
    <source>
        <dbReference type="ARBA" id="ARBA00009677"/>
    </source>
</evidence>
<evidence type="ECO:0000256" key="2">
    <source>
        <dbReference type="ARBA" id="ARBA00004613"/>
    </source>
</evidence>
<feature type="domain" description="Flagellar hook-associated protein FlgK helical" evidence="9">
    <location>
        <begin position="93"/>
        <end position="327"/>
    </location>
</feature>
<dbReference type="PANTHER" id="PTHR30033">
    <property type="entry name" value="FLAGELLAR HOOK-ASSOCIATED PROTEIN 1"/>
    <property type="match status" value="1"/>
</dbReference>
<comment type="caution">
    <text evidence="11">The sequence shown here is derived from an EMBL/GenBank/DDBJ whole genome shotgun (WGS) entry which is preliminary data.</text>
</comment>
<dbReference type="GO" id="GO:0005198">
    <property type="term" value="F:structural molecule activity"/>
    <property type="evidence" value="ECO:0007669"/>
    <property type="project" value="InterPro"/>
</dbReference>
<evidence type="ECO:0000313" key="11">
    <source>
        <dbReference type="EMBL" id="TWX63650.1"/>
    </source>
</evidence>
<dbReference type="Proteomes" id="UP000321917">
    <property type="component" value="Unassembled WGS sequence"/>
</dbReference>
<feature type="domain" description="Flagellar basal-body/hook protein C-terminal" evidence="8">
    <location>
        <begin position="636"/>
        <end position="674"/>
    </location>
</feature>
<dbReference type="EMBL" id="VOLR01000008">
    <property type="protein sequence ID" value="TWX60913.1"/>
    <property type="molecule type" value="Genomic_DNA"/>
</dbReference>
<dbReference type="OrthoDB" id="9802553at2"/>
<evidence type="ECO:0000313" key="13">
    <source>
        <dbReference type="Proteomes" id="UP000321917"/>
    </source>
</evidence>
<sequence>MSVNLYNTGVSGLLAAQQQLATTGNNIANVNTEGYNRQRAEQNSSVGLFSGGNYVGSGTYVNDITRLYEQFSHKEQLLNQSKLGNADLLQGRLTQLDQVMSTSGNAVVGSLNSFYQSLNGVADNPNDLGLRSIVLNQANILSKDFNELTNNFDNMTKAVNGEIEQIATKISEISNELAKINETIMQTQGLNQTGQPNDLLDKRDQLIGELSKFTKVTTVEDANGVLTVMIGQGTTLVAGITPMTVQVKAGDPDPNKTQLTLVSGNSRVALNGSTLGGSLAANFEFRDEHLNQTRKEIDRLAMSISSILNDSQASGLDLNGFQGANFFTDINTTQLQQGRALAPSSNTGTTQPQVAINDVSLLSTDDFEVRFDGTDFTLYNLTTGGSENLGGPGTGIPAGTHTPTTPDYGFSFIETAGGTLQAGDKFTIVPTKNSAALMQATLTDGNAIAASTAIAVTPSSNNVSNGKIEITNVTNPVAASGYDLTIDVYETPPPPLPAAQIPTGIFEYRVYNTSTPPPGTPAIASGSYATGASAIIDIPAGSPDFQIEIKGDLAGAGANARETFTLGNSFGVGNGNHAVAMAKTQEIGVVNAGKQTFSESLAVSTSIVGSKASNADLSADTAQALFTQAYNRNQATSGVNLDEEAANLLRYQQAYQAASQIISTANTIFDTILSAVR</sequence>
<dbReference type="InterPro" id="IPR053927">
    <property type="entry name" value="FlgK_helical"/>
</dbReference>
<keyword evidence="6" id="KW-0975">Bacterial flagellum</keyword>
<dbReference type="InterPro" id="IPR002371">
    <property type="entry name" value="FlgK"/>
</dbReference>
<evidence type="ECO:0000313" key="12">
    <source>
        <dbReference type="Proteomes" id="UP000321525"/>
    </source>
</evidence>